<dbReference type="CDD" id="cd05403">
    <property type="entry name" value="NT_KNTase_like"/>
    <property type="match status" value="1"/>
</dbReference>
<dbReference type="Gene3D" id="3.30.460.10">
    <property type="entry name" value="Beta Polymerase, domain 2"/>
    <property type="match status" value="1"/>
</dbReference>
<comment type="caution">
    <text evidence="2">The sequence shown here is derived from an EMBL/GenBank/DDBJ whole genome shotgun (WGS) entry which is preliminary data.</text>
</comment>
<dbReference type="EMBL" id="JBHSFE010000040">
    <property type="protein sequence ID" value="MFC4612915.1"/>
    <property type="molecule type" value="Genomic_DNA"/>
</dbReference>
<keyword evidence="3" id="KW-1185">Reference proteome</keyword>
<dbReference type="RefSeq" id="WP_381203400.1">
    <property type="nucleotide sequence ID" value="NZ_JBHSFE010000040.1"/>
</dbReference>
<evidence type="ECO:0000259" key="1">
    <source>
        <dbReference type="Pfam" id="PF01909"/>
    </source>
</evidence>
<reference evidence="3" key="1">
    <citation type="journal article" date="2019" name="Int. J. Syst. Evol. Microbiol.">
        <title>The Global Catalogue of Microorganisms (GCM) 10K type strain sequencing project: providing services to taxonomists for standard genome sequencing and annotation.</title>
        <authorList>
            <consortium name="The Broad Institute Genomics Platform"/>
            <consortium name="The Broad Institute Genome Sequencing Center for Infectious Disease"/>
            <person name="Wu L."/>
            <person name="Ma J."/>
        </authorList>
    </citation>
    <scope>NUCLEOTIDE SEQUENCE [LARGE SCALE GENOMIC DNA]</scope>
    <source>
        <strain evidence="3">CGMCC 4.7139</strain>
    </source>
</reference>
<dbReference type="InterPro" id="IPR043519">
    <property type="entry name" value="NT_sf"/>
</dbReference>
<proteinExistence type="predicted"/>
<evidence type="ECO:0000313" key="3">
    <source>
        <dbReference type="Proteomes" id="UP001595993"/>
    </source>
</evidence>
<dbReference type="Pfam" id="PF01909">
    <property type="entry name" value="NTP_transf_2"/>
    <property type="match status" value="1"/>
</dbReference>
<dbReference type="InterPro" id="IPR002934">
    <property type="entry name" value="Polymerase_NTP_transf_dom"/>
</dbReference>
<name>A0ABV9GF75_9ACTN</name>
<feature type="domain" description="Polymerase nucleotidyl transferase" evidence="1">
    <location>
        <begin position="27"/>
        <end position="56"/>
    </location>
</feature>
<dbReference type="SUPFAM" id="SSF81301">
    <property type="entry name" value="Nucleotidyltransferase"/>
    <property type="match status" value="1"/>
</dbReference>
<protein>
    <submittedName>
        <fullName evidence="2">Nucleotidyltransferase domain-containing protein</fullName>
    </submittedName>
</protein>
<accession>A0ABV9GF75</accession>
<dbReference type="Proteomes" id="UP001595993">
    <property type="component" value="Unassembled WGS sequence"/>
</dbReference>
<gene>
    <name evidence="2" type="ORF">ACFO9E_35010</name>
</gene>
<sequence length="289" mass="32458">MKRERATTLLNDMLDRLEEGGWPLNLVDEILLFGSYARGALNPSDIDMVVEHRRDDRLTSEFVQALSYGRDPSASMKRALKGNSRGLQIHFGERKTLEAEGFELTMLWTRGEPVAAARSRLAAITPDPAAGRAPRDHMIEAFDGIDRWVPRPVRIDLTDLVDRKAVTVRQLQLADAHPNHPAALEALARWSDTSPLRRAAAAVLAHLEGNARPLDSVYLHGDPVIGSRYSDTVWQTGVGFDWRYYRSVAHHLQQGTDWFEVVRPTRTQPLHALHITVQDRSALPRGSVQ</sequence>
<evidence type="ECO:0000313" key="2">
    <source>
        <dbReference type="EMBL" id="MFC4612915.1"/>
    </source>
</evidence>
<organism evidence="2 3">
    <name type="scientific">Streptomyces maoxianensis</name>
    <dbReference type="NCBI Taxonomy" id="1459942"/>
    <lineage>
        <taxon>Bacteria</taxon>
        <taxon>Bacillati</taxon>
        <taxon>Actinomycetota</taxon>
        <taxon>Actinomycetes</taxon>
        <taxon>Kitasatosporales</taxon>
        <taxon>Streptomycetaceae</taxon>
        <taxon>Streptomyces</taxon>
    </lineage>
</organism>